<dbReference type="AlphaFoldDB" id="A0A0R1YHE2"/>
<dbReference type="PANTHER" id="PTHR46558">
    <property type="entry name" value="TRACRIPTIONAL REGULATORY PROTEIN-RELATED-RELATED"/>
    <property type="match status" value="1"/>
</dbReference>
<keyword evidence="1" id="KW-0238">DNA-binding</keyword>
<evidence type="ECO:0000313" key="4">
    <source>
        <dbReference type="Proteomes" id="UP000051010"/>
    </source>
</evidence>
<sequence>MGDDHFAQQLKAKRMQASLTQQQLAAKMNVSRKTISGWETGRNRPDIDSLKRLAAIYHISLDETDQSSGFGHFRRTDEWIGPHGNFRFAPNYHFRRGQGDDVYRFQSYFKRVGENIG</sequence>
<name>A0A0R1YHE2_9LACO</name>
<reference evidence="3 4" key="1">
    <citation type="journal article" date="2015" name="Genome Announc.">
        <title>Expanding the biotechnology potential of lactobacilli through comparative genomics of 213 strains and associated genera.</title>
        <authorList>
            <person name="Sun Z."/>
            <person name="Harris H.M."/>
            <person name="McCann A."/>
            <person name="Guo C."/>
            <person name="Argimon S."/>
            <person name="Zhang W."/>
            <person name="Yang X."/>
            <person name="Jeffery I.B."/>
            <person name="Cooney J.C."/>
            <person name="Kagawa T.F."/>
            <person name="Liu W."/>
            <person name="Song Y."/>
            <person name="Salvetti E."/>
            <person name="Wrobel A."/>
            <person name="Rasinkangas P."/>
            <person name="Parkhill J."/>
            <person name="Rea M.C."/>
            <person name="O'Sullivan O."/>
            <person name="Ritari J."/>
            <person name="Douillard F.P."/>
            <person name="Paul Ross R."/>
            <person name="Yang R."/>
            <person name="Briner A.E."/>
            <person name="Felis G.E."/>
            <person name="de Vos W.M."/>
            <person name="Barrangou R."/>
            <person name="Klaenhammer T.R."/>
            <person name="Caufield P.W."/>
            <person name="Cui Y."/>
            <person name="Zhang H."/>
            <person name="O'Toole P.W."/>
        </authorList>
    </citation>
    <scope>NUCLEOTIDE SEQUENCE [LARGE SCALE GENOMIC DNA]</scope>
    <source>
        <strain evidence="3 4">DSM 18390</strain>
    </source>
</reference>
<dbReference type="PANTHER" id="PTHR46558:SF13">
    <property type="entry name" value="HTH-TYPE TRANSCRIPTIONAL REGULATOR IMMR"/>
    <property type="match status" value="1"/>
</dbReference>
<evidence type="ECO:0000313" key="3">
    <source>
        <dbReference type="EMBL" id="KRM41815.1"/>
    </source>
</evidence>
<accession>A0A0R1YHE2</accession>
<dbReference type="GO" id="GO:0003677">
    <property type="term" value="F:DNA binding"/>
    <property type="evidence" value="ECO:0007669"/>
    <property type="project" value="UniProtKB-KW"/>
</dbReference>
<comment type="caution">
    <text evidence="3">The sequence shown here is derived from an EMBL/GenBank/DDBJ whole genome shotgun (WGS) entry which is preliminary data.</text>
</comment>
<dbReference type="InterPro" id="IPR001387">
    <property type="entry name" value="Cro/C1-type_HTH"/>
</dbReference>
<dbReference type="Proteomes" id="UP000051010">
    <property type="component" value="Unassembled WGS sequence"/>
</dbReference>
<dbReference type="RefSeq" id="WP_054735743.1">
    <property type="nucleotide sequence ID" value="NZ_AZFZ01000051.1"/>
</dbReference>
<dbReference type="Gene3D" id="1.10.260.40">
    <property type="entry name" value="lambda repressor-like DNA-binding domains"/>
    <property type="match status" value="1"/>
</dbReference>
<feature type="domain" description="HTH cro/C1-type" evidence="2">
    <location>
        <begin position="10"/>
        <end position="64"/>
    </location>
</feature>
<proteinExistence type="predicted"/>
<dbReference type="CDD" id="cd00093">
    <property type="entry name" value="HTH_XRE"/>
    <property type="match status" value="1"/>
</dbReference>
<evidence type="ECO:0000256" key="1">
    <source>
        <dbReference type="ARBA" id="ARBA00023125"/>
    </source>
</evidence>
<dbReference type="EMBL" id="AZFZ01000051">
    <property type="protein sequence ID" value="KRM41815.1"/>
    <property type="molecule type" value="Genomic_DNA"/>
</dbReference>
<dbReference type="SUPFAM" id="SSF47413">
    <property type="entry name" value="lambda repressor-like DNA-binding domains"/>
    <property type="match status" value="1"/>
</dbReference>
<protein>
    <recommendedName>
        <fullName evidence="2">HTH cro/C1-type domain-containing protein</fullName>
    </recommendedName>
</protein>
<dbReference type="PATRIC" id="fig|1423786.4.peg.2325"/>
<organism evidence="3 4">
    <name type="scientific">Lentilactobacillus parafarraginis DSM 18390 = JCM 14109</name>
    <dbReference type="NCBI Taxonomy" id="1423786"/>
    <lineage>
        <taxon>Bacteria</taxon>
        <taxon>Bacillati</taxon>
        <taxon>Bacillota</taxon>
        <taxon>Bacilli</taxon>
        <taxon>Lactobacillales</taxon>
        <taxon>Lactobacillaceae</taxon>
        <taxon>Lentilactobacillus</taxon>
    </lineage>
</organism>
<evidence type="ECO:0000259" key="2">
    <source>
        <dbReference type="PROSITE" id="PS50943"/>
    </source>
</evidence>
<dbReference type="PROSITE" id="PS50943">
    <property type="entry name" value="HTH_CROC1"/>
    <property type="match status" value="1"/>
</dbReference>
<gene>
    <name evidence="3" type="ORF">FD47_GL002212</name>
</gene>
<dbReference type="SMART" id="SM00530">
    <property type="entry name" value="HTH_XRE"/>
    <property type="match status" value="1"/>
</dbReference>
<dbReference type="InterPro" id="IPR010982">
    <property type="entry name" value="Lambda_DNA-bd_dom_sf"/>
</dbReference>
<dbReference type="Pfam" id="PF01381">
    <property type="entry name" value="HTH_3"/>
    <property type="match status" value="1"/>
</dbReference>